<dbReference type="Gene3D" id="6.10.250.2940">
    <property type="match status" value="1"/>
</dbReference>
<keyword evidence="6" id="KW-0479">Metal-binding</keyword>
<dbReference type="InterPro" id="IPR007083">
    <property type="entry name" value="RNA_pol_Rpb1_4"/>
</dbReference>
<dbReference type="InterPro" id="IPR007081">
    <property type="entry name" value="RNA_pol_Rpb1_5"/>
</dbReference>
<dbReference type="PANTHER" id="PTHR19376">
    <property type="entry name" value="DNA-DIRECTED RNA POLYMERASE"/>
    <property type="match status" value="1"/>
</dbReference>
<dbReference type="SUPFAM" id="SSF64484">
    <property type="entry name" value="beta and beta-prime subunits of DNA dependent RNA-polymerase"/>
    <property type="match status" value="1"/>
</dbReference>
<keyword evidence="7" id="KW-0862">Zinc</keyword>
<evidence type="ECO:0000256" key="8">
    <source>
        <dbReference type="ARBA" id="ARBA00022842"/>
    </source>
</evidence>
<dbReference type="InterPro" id="IPR006592">
    <property type="entry name" value="RNA_pol_N"/>
</dbReference>
<evidence type="ECO:0000256" key="7">
    <source>
        <dbReference type="ARBA" id="ARBA00022833"/>
    </source>
</evidence>
<feature type="domain" description="RNA polymerase N-terminal" evidence="13">
    <location>
        <begin position="301"/>
        <end position="642"/>
    </location>
</feature>
<keyword evidence="10" id="KW-0539">Nucleus</keyword>
<proteinExistence type="inferred from homology"/>
<keyword evidence="5 11" id="KW-0548">Nucleotidyltransferase</keyword>
<dbReference type="Pfam" id="PF04997">
    <property type="entry name" value="RNA_pol_Rpb1_1"/>
    <property type="match status" value="1"/>
</dbReference>
<evidence type="ECO:0000256" key="3">
    <source>
        <dbReference type="ARBA" id="ARBA00022478"/>
    </source>
</evidence>
<dbReference type="Gene3D" id="2.40.40.20">
    <property type="match status" value="1"/>
</dbReference>
<dbReference type="InterPro" id="IPR015699">
    <property type="entry name" value="DNA-dir_RNA_pol1_lsu_N"/>
</dbReference>
<dbReference type="InterPro" id="IPR038120">
    <property type="entry name" value="Rpb1_funnel_sf"/>
</dbReference>
<evidence type="ECO:0000313" key="15">
    <source>
        <dbReference type="Proteomes" id="UP001307889"/>
    </source>
</evidence>
<dbReference type="Pfam" id="PF00623">
    <property type="entry name" value="RNA_pol_Rpb1_2"/>
    <property type="match status" value="1"/>
</dbReference>
<evidence type="ECO:0000256" key="2">
    <source>
        <dbReference type="ARBA" id="ARBA00006460"/>
    </source>
</evidence>
<evidence type="ECO:0000256" key="9">
    <source>
        <dbReference type="ARBA" id="ARBA00023163"/>
    </source>
</evidence>
<dbReference type="Gene3D" id="4.10.860.120">
    <property type="entry name" value="RNA polymerase II, clamp domain"/>
    <property type="match status" value="1"/>
</dbReference>
<feature type="region of interest" description="Disordered" evidence="12">
    <location>
        <begin position="1355"/>
        <end position="1459"/>
    </location>
</feature>
<keyword evidence="15" id="KW-1185">Reference proteome</keyword>
<evidence type="ECO:0000256" key="11">
    <source>
        <dbReference type="RuleBase" id="RU004279"/>
    </source>
</evidence>
<evidence type="ECO:0000256" key="5">
    <source>
        <dbReference type="ARBA" id="ARBA00022695"/>
    </source>
</evidence>
<sequence length="1680" mass="188191">MDSYNEQINWMRLSTPDGLLFSIFSAEEIRKLSVVKIITPLSFDSLSHPLPGGLYDPAMGPLTATGVCTTCGMMQMKCNGHFGHIDLPVPVLNPLYHKPVAALLKMACLNCARILIPHAAKCLLIGQCTLLHRGYLVEAQEMENVFMDLVKASTWDRAQSDVECFEAATKINDFVTSVCSEKEHAIKEWKGEADLRNAFIRNANSKLFKGHVCPYCKMQTVKISTVKNCILIPTKLNVAGKFRGKKSKNKDPIGDIAPANFSFLMPAECKELLTRLFEMDGEFIKALLPVLVQAQTENPIDSLFMEVVPVTPIATRPTNVVDGKMLEHPSNCIYQAILNDCLVLRTLMLLVEKTEGDETEAVNQLNTTVSLSKERCDIVEQLRGKSNSEKFQYAWQELQKNVDSLMDVDTPRGKVLTGIGLKQILEKKEGIIRMNMMGKRVNFAARTVITPDPNLNIDEIGVPEAFAKKLSYPVPVTYFNVKDLRKMVINGPFLHPGANYIENEDGTVIKLDGGDLLQREGLAKKLLTPSDKKGIKIVHRHVINGDVLLFNRQPTLHKPSIMAHRARVLKGEKTFRMHYANCKSYNADFDGDEMNAHLPQNEVARSEGYNLVSVSKQYLVPKDGTPLSGLIQDHVVSGVRLTMRGQLFTREEYMQLCFQGLSSVVGNIKCLPPCMIKPVQLWSGKQIVSTVILNLIPRGSQPINLTSTSKIRADAWLMSQGKQRTPSNLGPKEMSEAEVIIRGGELLCGILDKMHYGATPYSLVHCMHELYGSEVAAKLLSAFSKLFTAFLQTEGFTLGVEDILVVKDADSERREIIDKVRSAGDELAAKSLNLESHTNLRQSLSDAHRKDKNFLSLLDHTYKVALDKFTNEINKSCLPRGLHKKFPANDLQLMVESGAKGSTVNTMQISCLLGQIELEGRRPPLMISGRSLPSFPPFDTSPRSGGFVDGRFMTGIPPQEFFFHCMAGREGLIDTAVKTSRSGYLQRCLVKHLEGLSVKYDLTVRDSDGSVIQFLYGEDGLEVNKCQFINEKQLPFLACNVEALLVGNIAEELKAGSDLKKIERLRKKLKKWRNSNLSARSKCSPFSLYSQEALESVKPSNKFNRKTGRSKVVDKIVKNWYETDPETKARFQKMTLREPDTLVSKLQPDRHFGSVSEKLDAMMNNYLKSVGRENEAEILEEVVHLKAISALANPGEPVGLLAAQSIGEPSTQMTLNTFHFAGRGEMNVTLGIPRLREILMVASKNIKTPSMEIPFRPNLHKLEKKANHLRRRLARVTMADVLESVEVSERLELKPRVRQLYKLTFRFLPKDAFEEDTTVTPNQILKYFEKYFIKVLINCTKNCGKSIKNLIESETEKKADGQNNPDNEDADDPGPTESRKKGVAGTGNDYQSSGDDTDNDDDDATAERRRARQNEEHQYSDLEDEDEDVRAELEGKPKQEDEEEDKEDDELETTLVDHGEEKDRISVVKSLNNIESYSFDTSHEQWCQVVFVYPPGARIDFSSILKELAPQSVISQVPGIRKAFLLTNSSGEKILKTDGKNLKEMYKYRKLLDLNRLYTNDIHAVAESYGIEAANKVIVKEVQEVFKVYGITVDPRHLSLVADYMTFDGVYRPLNRVGMEGGSSPLQQMSFEAATGFLRSSVLRSKRDDLQSPSSQLMLGRPVSVGTSCFDLLYSFNVSA</sequence>
<name>A0ABN7AQ43_9HEMI</name>
<comment type="catalytic activity">
    <reaction evidence="11">
        <text>RNA(n) + a ribonucleoside 5'-triphosphate = RNA(n+1) + diphosphate</text>
        <dbReference type="Rhea" id="RHEA:21248"/>
        <dbReference type="Rhea" id="RHEA-COMP:14527"/>
        <dbReference type="Rhea" id="RHEA-COMP:17342"/>
        <dbReference type="ChEBI" id="CHEBI:33019"/>
        <dbReference type="ChEBI" id="CHEBI:61557"/>
        <dbReference type="ChEBI" id="CHEBI:140395"/>
        <dbReference type="EC" id="2.7.7.6"/>
    </reaction>
</comment>
<dbReference type="InterPro" id="IPR007066">
    <property type="entry name" value="RNA_pol_Rpb1_3"/>
</dbReference>
<comment type="subcellular location">
    <subcellularLocation>
        <location evidence="1">Nucleus</location>
    </subcellularLocation>
</comment>
<dbReference type="EC" id="2.7.7.6" evidence="11"/>
<dbReference type="CDD" id="cd01435">
    <property type="entry name" value="RNAP_I_RPA1_N"/>
    <property type="match status" value="1"/>
</dbReference>
<dbReference type="Pfam" id="PF05000">
    <property type="entry name" value="RNA_pol_Rpb1_4"/>
    <property type="match status" value="1"/>
</dbReference>
<gene>
    <name evidence="14" type="ORF">NTJ_06912</name>
</gene>
<keyword evidence="4 11" id="KW-0808">Transferase</keyword>
<keyword evidence="9 11" id="KW-0804">Transcription</keyword>
<evidence type="ECO:0000256" key="10">
    <source>
        <dbReference type="ARBA" id="ARBA00023242"/>
    </source>
</evidence>
<dbReference type="Pfam" id="PF04983">
    <property type="entry name" value="RNA_pol_Rpb1_3"/>
    <property type="match status" value="1"/>
</dbReference>
<accession>A0ABN7AQ43</accession>
<organism evidence="14 15">
    <name type="scientific">Nesidiocoris tenuis</name>
    <dbReference type="NCBI Taxonomy" id="355587"/>
    <lineage>
        <taxon>Eukaryota</taxon>
        <taxon>Metazoa</taxon>
        <taxon>Ecdysozoa</taxon>
        <taxon>Arthropoda</taxon>
        <taxon>Hexapoda</taxon>
        <taxon>Insecta</taxon>
        <taxon>Pterygota</taxon>
        <taxon>Neoptera</taxon>
        <taxon>Paraneoptera</taxon>
        <taxon>Hemiptera</taxon>
        <taxon>Heteroptera</taxon>
        <taxon>Panheteroptera</taxon>
        <taxon>Cimicomorpha</taxon>
        <taxon>Miridae</taxon>
        <taxon>Dicyphina</taxon>
        <taxon>Nesidiocoris</taxon>
    </lineage>
</organism>
<evidence type="ECO:0000313" key="14">
    <source>
        <dbReference type="EMBL" id="BES94103.1"/>
    </source>
</evidence>
<evidence type="ECO:0000256" key="12">
    <source>
        <dbReference type="SAM" id="MobiDB-lite"/>
    </source>
</evidence>
<dbReference type="PANTHER" id="PTHR19376:SF11">
    <property type="entry name" value="DNA-DIRECTED RNA POLYMERASE I SUBUNIT RPA1"/>
    <property type="match status" value="1"/>
</dbReference>
<dbReference type="Gene3D" id="6.20.50.80">
    <property type="match status" value="1"/>
</dbReference>
<feature type="compositionally biased region" description="Basic and acidic residues" evidence="12">
    <location>
        <begin position="1430"/>
        <end position="1439"/>
    </location>
</feature>
<evidence type="ECO:0000256" key="6">
    <source>
        <dbReference type="ARBA" id="ARBA00022723"/>
    </source>
</evidence>
<reference evidence="14 15" key="1">
    <citation type="submission" date="2023-09" db="EMBL/GenBank/DDBJ databases">
        <title>Nesidiocoris tenuis whole genome shotgun sequence.</title>
        <authorList>
            <person name="Shibata T."/>
            <person name="Shimoda M."/>
            <person name="Kobayashi T."/>
            <person name="Uehara T."/>
        </authorList>
    </citation>
    <scope>NUCLEOTIDE SEQUENCE [LARGE SCALE GENOMIC DNA]</scope>
    <source>
        <strain evidence="14 15">Japan</strain>
    </source>
</reference>
<feature type="compositionally biased region" description="Basic and acidic residues" evidence="12">
    <location>
        <begin position="1405"/>
        <end position="1420"/>
    </location>
</feature>
<comment type="similarity">
    <text evidence="2 11">Belongs to the RNA polymerase beta' chain family.</text>
</comment>
<dbReference type="InterPro" id="IPR042102">
    <property type="entry name" value="RNA_pol_Rpb1_3_sf"/>
</dbReference>
<dbReference type="CDD" id="cd02735">
    <property type="entry name" value="RNAP_I_Rpa1_C"/>
    <property type="match status" value="1"/>
</dbReference>
<keyword evidence="3 11" id="KW-0240">DNA-directed RNA polymerase</keyword>
<dbReference type="SMART" id="SM00663">
    <property type="entry name" value="RPOLA_N"/>
    <property type="match status" value="1"/>
</dbReference>
<dbReference type="Proteomes" id="UP001307889">
    <property type="component" value="Chromosome 5"/>
</dbReference>
<evidence type="ECO:0000259" key="13">
    <source>
        <dbReference type="SMART" id="SM00663"/>
    </source>
</evidence>
<dbReference type="InterPro" id="IPR007080">
    <property type="entry name" value="RNA_pol_Rpb1_1"/>
</dbReference>
<dbReference type="InterPro" id="IPR000722">
    <property type="entry name" value="RNA_pol_asu"/>
</dbReference>
<dbReference type="EMBL" id="AP028913">
    <property type="protein sequence ID" value="BES94103.1"/>
    <property type="molecule type" value="Genomic_DNA"/>
</dbReference>
<dbReference type="InterPro" id="IPR044893">
    <property type="entry name" value="RNA_pol_Rpb1_clamp_domain"/>
</dbReference>
<dbReference type="Gene3D" id="1.10.132.30">
    <property type="match status" value="1"/>
</dbReference>
<keyword evidence="8" id="KW-0460">Magnesium</keyword>
<dbReference type="InterPro" id="IPR045867">
    <property type="entry name" value="DNA-dir_RpoC_beta_prime"/>
</dbReference>
<dbReference type="Pfam" id="PF04998">
    <property type="entry name" value="RNA_pol_Rpb1_5"/>
    <property type="match status" value="1"/>
</dbReference>
<feature type="compositionally biased region" description="Acidic residues" evidence="12">
    <location>
        <begin position="1440"/>
        <end position="1452"/>
    </location>
</feature>
<comment type="function">
    <text evidence="11">DNA-dependent RNA polymerase catalyzes the transcription of DNA into RNA using the four ribonucleoside triphosphates as substrates.</text>
</comment>
<evidence type="ECO:0000256" key="4">
    <source>
        <dbReference type="ARBA" id="ARBA00022679"/>
    </source>
</evidence>
<dbReference type="InterPro" id="IPR047107">
    <property type="entry name" value="DNA-dir_RNA_pol1_lsu_C"/>
</dbReference>
<dbReference type="Gene3D" id="3.30.70.2850">
    <property type="match status" value="1"/>
</dbReference>
<dbReference type="Gene3D" id="3.30.1490.180">
    <property type="entry name" value="RNA polymerase ii"/>
    <property type="match status" value="1"/>
</dbReference>
<evidence type="ECO:0000256" key="1">
    <source>
        <dbReference type="ARBA" id="ARBA00004123"/>
    </source>
</evidence>
<feature type="compositionally biased region" description="Acidic residues" evidence="12">
    <location>
        <begin position="1395"/>
        <end position="1404"/>
    </location>
</feature>
<protein>
    <recommendedName>
        <fullName evidence="11">DNA-directed RNA polymerase subunit</fullName>
        <ecNumber evidence="11">2.7.7.6</ecNumber>
    </recommendedName>
</protein>
<dbReference type="Gene3D" id="1.10.274.100">
    <property type="entry name" value="RNA polymerase Rpb1, domain 3"/>
    <property type="match status" value="1"/>
</dbReference>